<evidence type="ECO:0000256" key="3">
    <source>
        <dbReference type="ARBA" id="ARBA00022759"/>
    </source>
</evidence>
<reference evidence="11 12" key="1">
    <citation type="submission" date="2023-04" db="EMBL/GenBank/DDBJ databases">
        <title>Spirochaete genome identified in red abalone sample constitutes a novel genus.</title>
        <authorList>
            <person name="Sharma S.P."/>
            <person name="Purcell C.M."/>
            <person name="Hyde J.R."/>
            <person name="Severin A.J."/>
        </authorList>
    </citation>
    <scope>NUCLEOTIDE SEQUENCE [LARGE SCALE GENOMIC DNA]</scope>
    <source>
        <strain evidence="11 12">SP-2023</strain>
    </source>
</reference>
<feature type="binding site" evidence="10">
    <location>
        <position position="164"/>
    </location>
    <ligand>
        <name>Mn(2+)</name>
        <dbReference type="ChEBI" id="CHEBI:29035"/>
    </ligand>
</feature>
<keyword evidence="1 10" id="KW-0540">Nuclease</keyword>
<evidence type="ECO:0000256" key="9">
    <source>
        <dbReference type="ARBA" id="ARBA00038592"/>
    </source>
</evidence>
<keyword evidence="5 10" id="KW-0460">Magnesium</keyword>
<proteinExistence type="inferred from homology"/>
<evidence type="ECO:0000256" key="8">
    <source>
        <dbReference type="ARBA" id="ARBA00023211"/>
    </source>
</evidence>
<dbReference type="GO" id="GO:0004519">
    <property type="term" value="F:endonuclease activity"/>
    <property type="evidence" value="ECO:0007669"/>
    <property type="project" value="UniProtKB-KW"/>
</dbReference>
<evidence type="ECO:0000256" key="7">
    <source>
        <dbReference type="ARBA" id="ARBA00023125"/>
    </source>
</evidence>
<gene>
    <name evidence="10 11" type="primary">cas1</name>
    <name evidence="11" type="ORF">P0082_06840</name>
</gene>
<comment type="cofactor">
    <cofactor evidence="10">
        <name>Mg(2+)</name>
        <dbReference type="ChEBI" id="CHEBI:18420"/>
    </cofactor>
    <cofactor evidence="10">
        <name>Mn(2+)</name>
        <dbReference type="ChEBI" id="CHEBI:29035"/>
    </cofactor>
</comment>
<name>A0ABY8ME04_9SPIO</name>
<keyword evidence="4 10" id="KW-0378">Hydrolase</keyword>
<dbReference type="InterPro" id="IPR002729">
    <property type="entry name" value="CRISPR-assoc_Cas1"/>
</dbReference>
<dbReference type="NCBIfam" id="TIGR04329">
    <property type="entry name" value="cas1_PREFRAN"/>
    <property type="match status" value="1"/>
</dbReference>
<dbReference type="HAMAP" id="MF_01470">
    <property type="entry name" value="Cas1"/>
    <property type="match status" value="1"/>
</dbReference>
<evidence type="ECO:0000256" key="10">
    <source>
        <dbReference type="HAMAP-Rule" id="MF_01470"/>
    </source>
</evidence>
<dbReference type="PANTHER" id="PTHR34353">
    <property type="entry name" value="CRISPR-ASSOCIATED ENDONUCLEASE CAS1 1"/>
    <property type="match status" value="1"/>
</dbReference>
<evidence type="ECO:0000256" key="6">
    <source>
        <dbReference type="ARBA" id="ARBA00023118"/>
    </source>
</evidence>
<dbReference type="EC" id="3.1.-.-" evidence="10"/>
<keyword evidence="2 10" id="KW-0479">Metal-binding</keyword>
<dbReference type="RefSeq" id="WP_326926367.1">
    <property type="nucleotide sequence ID" value="NZ_CP123443.1"/>
</dbReference>
<dbReference type="EMBL" id="CP123443">
    <property type="protein sequence ID" value="WGK68197.1"/>
    <property type="molecule type" value="Genomic_DNA"/>
</dbReference>
<dbReference type="Gene3D" id="1.20.120.920">
    <property type="entry name" value="CRISPR-associated endonuclease Cas1, C-terminal domain"/>
    <property type="match status" value="1"/>
</dbReference>
<keyword evidence="12" id="KW-1185">Reference proteome</keyword>
<keyword evidence="8 10" id="KW-0464">Manganese</keyword>
<dbReference type="NCBIfam" id="TIGR00287">
    <property type="entry name" value="cas1"/>
    <property type="match status" value="1"/>
</dbReference>
<evidence type="ECO:0000313" key="11">
    <source>
        <dbReference type="EMBL" id="WGK68197.1"/>
    </source>
</evidence>
<organism evidence="11 12">
    <name type="scientific">Candidatus Haliotispira prima</name>
    <dbReference type="NCBI Taxonomy" id="3034016"/>
    <lineage>
        <taxon>Bacteria</taxon>
        <taxon>Pseudomonadati</taxon>
        <taxon>Spirochaetota</taxon>
        <taxon>Spirochaetia</taxon>
        <taxon>Spirochaetales</taxon>
        <taxon>Spirochaetaceae</taxon>
        <taxon>Candidatus Haliotispira</taxon>
    </lineage>
</organism>
<sequence length="327" mass="38486">MLNYSDIEYRNIVMVRSLKQKNIRWGNGFVVITDAETGTVLTRLSCHKILIMFIIGSATITTPLIERCKKYQIPLVFTKDNFRTIAFIGNELGGNYLLRRKQYRSELSLLFAKEIIANKIQNQLTLLKNVRDKDSAIKNGIRQLGIFCDEIAHTTSIAQIMGFEGNAARVFFQEYYGNFGWKGRKPRVKSDFINVILDIGYTFLFHYVEVMLQIWGFDLYIGHLHQQWFQRKSLVCDLVEPFRCIIDYQVRLSLALQQFQPGDFGESQGRYYVKLENNRKYSEVFLNCIQDYKAQIYYYIRDYYRYFMGMKSVPTFPQFSFGKNVTH</sequence>
<keyword evidence="6 10" id="KW-0051">Antiviral defense</keyword>
<evidence type="ECO:0000313" key="12">
    <source>
        <dbReference type="Proteomes" id="UP001228690"/>
    </source>
</evidence>
<keyword evidence="3 10" id="KW-0255">Endonuclease</keyword>
<keyword evidence="7 10" id="KW-0238">DNA-binding</keyword>
<comment type="subunit">
    <text evidence="9 10">Homodimer, forms a heterotetramer with a Cas2 homodimer.</text>
</comment>
<evidence type="ECO:0000256" key="5">
    <source>
        <dbReference type="ARBA" id="ARBA00022842"/>
    </source>
</evidence>
<dbReference type="InterPro" id="IPR027617">
    <property type="entry name" value="Cas1_PREFRAN"/>
</dbReference>
<evidence type="ECO:0000256" key="1">
    <source>
        <dbReference type="ARBA" id="ARBA00022722"/>
    </source>
</evidence>
<protein>
    <recommendedName>
        <fullName evidence="10">CRISPR-associated endonuclease Cas1</fullName>
        <ecNumber evidence="10">3.1.-.-</ecNumber>
    </recommendedName>
</protein>
<feature type="binding site" evidence="10">
    <location>
        <position position="225"/>
    </location>
    <ligand>
        <name>Mn(2+)</name>
        <dbReference type="ChEBI" id="CHEBI:29035"/>
    </ligand>
</feature>
<evidence type="ECO:0000256" key="4">
    <source>
        <dbReference type="ARBA" id="ARBA00022801"/>
    </source>
</evidence>
<accession>A0ABY8ME04</accession>
<dbReference type="Pfam" id="PF01867">
    <property type="entry name" value="Cas_Cas1"/>
    <property type="match status" value="1"/>
</dbReference>
<dbReference type="CDD" id="cd09634">
    <property type="entry name" value="Cas1_I-II-III"/>
    <property type="match status" value="1"/>
</dbReference>
<evidence type="ECO:0000256" key="2">
    <source>
        <dbReference type="ARBA" id="ARBA00022723"/>
    </source>
</evidence>
<dbReference type="InterPro" id="IPR042206">
    <property type="entry name" value="CRISPR-assoc_Cas1_C"/>
</dbReference>
<comment type="function">
    <text evidence="10">CRISPR (clustered regularly interspaced short palindromic repeat), is an adaptive immune system that provides protection against mobile genetic elements (viruses, transposable elements and conjugative plasmids). CRISPR clusters contain spacers, sequences complementary to antecedent mobile elements, and target invading nucleic acids. CRISPR clusters are transcribed and processed into CRISPR RNA (crRNA). Acts as a dsDNA endonuclease. Involved in the integration of spacer DNA into the CRISPR cassette.</text>
</comment>
<dbReference type="Proteomes" id="UP001228690">
    <property type="component" value="Chromosome"/>
</dbReference>
<dbReference type="PANTHER" id="PTHR34353:SF2">
    <property type="entry name" value="CRISPR-ASSOCIATED ENDONUCLEASE CAS1 1"/>
    <property type="match status" value="1"/>
</dbReference>
<dbReference type="InterPro" id="IPR050646">
    <property type="entry name" value="Cas1"/>
</dbReference>
<feature type="binding site" evidence="10">
    <location>
        <position position="240"/>
    </location>
    <ligand>
        <name>Mn(2+)</name>
        <dbReference type="ChEBI" id="CHEBI:29035"/>
    </ligand>
</feature>
<comment type="similarity">
    <text evidence="10">Belongs to the CRISPR-associated endonuclease Cas1 family.</text>
</comment>